<evidence type="ECO:0000256" key="3">
    <source>
        <dbReference type="ARBA" id="ARBA00010200"/>
    </source>
</evidence>
<name>A0A2B7X8F4_9EURO</name>
<dbReference type="PIRSF" id="PIRSF007828">
    <property type="entry name" value="Dipeptidyl-peptidase_III"/>
    <property type="match status" value="1"/>
</dbReference>
<feature type="binding site" evidence="13">
    <location>
        <position position="423"/>
    </location>
    <ligand>
        <name>Zn(2+)</name>
        <dbReference type="ChEBI" id="CHEBI:29105"/>
        <note>catalytic</note>
    </ligand>
</feature>
<evidence type="ECO:0000256" key="12">
    <source>
        <dbReference type="PIRSR" id="PIRSR007828-1"/>
    </source>
</evidence>
<dbReference type="Gene3D" id="3.30.540.30">
    <property type="match status" value="3"/>
</dbReference>
<dbReference type="GO" id="GO:0004177">
    <property type="term" value="F:aminopeptidase activity"/>
    <property type="evidence" value="ECO:0007669"/>
    <property type="project" value="UniProtKB-KW"/>
</dbReference>
<gene>
    <name evidence="14" type="ORF">AJ79_06815</name>
</gene>
<protein>
    <recommendedName>
        <fullName evidence="11">Dipeptidyl peptidase 3</fullName>
        <ecNumber evidence="11">3.4.14.4</ecNumber>
    </recommendedName>
    <alternativeName>
        <fullName evidence="11">Dipeptidyl aminopeptidase III</fullName>
    </alternativeName>
    <alternativeName>
        <fullName evidence="11">Dipeptidyl peptidase III</fullName>
    </alternativeName>
</protein>
<feature type="binding site" evidence="13">
    <location>
        <position position="482"/>
    </location>
    <ligand>
        <name>Zn(2+)</name>
        <dbReference type="ChEBI" id="CHEBI:29105"/>
        <note>catalytic</note>
    </ligand>
</feature>
<dbReference type="OrthoDB" id="4694525at2759"/>
<organism evidence="14 15">
    <name type="scientific">Helicocarpus griseus UAMH5409</name>
    <dbReference type="NCBI Taxonomy" id="1447875"/>
    <lineage>
        <taxon>Eukaryota</taxon>
        <taxon>Fungi</taxon>
        <taxon>Dikarya</taxon>
        <taxon>Ascomycota</taxon>
        <taxon>Pezizomycotina</taxon>
        <taxon>Eurotiomycetes</taxon>
        <taxon>Eurotiomycetidae</taxon>
        <taxon>Onygenales</taxon>
        <taxon>Ajellomycetaceae</taxon>
        <taxon>Helicocarpus</taxon>
    </lineage>
</organism>
<evidence type="ECO:0000256" key="5">
    <source>
        <dbReference type="ARBA" id="ARBA00022490"/>
    </source>
</evidence>
<dbReference type="EC" id="3.4.14.4" evidence="11"/>
<evidence type="ECO:0000256" key="8">
    <source>
        <dbReference type="ARBA" id="ARBA00022801"/>
    </source>
</evidence>
<keyword evidence="6 11" id="KW-0645">Protease</keyword>
<dbReference type="PANTHER" id="PTHR23422:SF11">
    <property type="entry name" value="DIPEPTIDYL PEPTIDASE 3"/>
    <property type="match status" value="1"/>
</dbReference>
<comment type="catalytic activity">
    <reaction evidence="1 11">
        <text>Release of an N-terminal dipeptide from a peptide comprising four or more residues, with broad specificity. Also acts on dipeptidyl 2-naphthylamides.</text>
        <dbReference type="EC" id="3.4.14.4"/>
    </reaction>
</comment>
<evidence type="ECO:0000256" key="9">
    <source>
        <dbReference type="ARBA" id="ARBA00022833"/>
    </source>
</evidence>
<evidence type="ECO:0000256" key="2">
    <source>
        <dbReference type="ARBA" id="ARBA00004496"/>
    </source>
</evidence>
<evidence type="ECO:0000256" key="10">
    <source>
        <dbReference type="ARBA" id="ARBA00023049"/>
    </source>
</evidence>
<proteinExistence type="inferred from homology"/>
<keyword evidence="8 11" id="KW-0378">Hydrolase</keyword>
<evidence type="ECO:0000256" key="11">
    <source>
        <dbReference type="PIRNR" id="PIRNR007828"/>
    </source>
</evidence>
<dbReference type="GO" id="GO:0046872">
    <property type="term" value="F:metal ion binding"/>
    <property type="evidence" value="ECO:0007669"/>
    <property type="project" value="UniProtKB-KW"/>
</dbReference>
<feature type="active site" evidence="12">
    <location>
        <position position="424"/>
    </location>
</feature>
<evidence type="ECO:0000313" key="14">
    <source>
        <dbReference type="EMBL" id="PGH05346.1"/>
    </source>
</evidence>
<evidence type="ECO:0000256" key="1">
    <source>
        <dbReference type="ARBA" id="ARBA00001336"/>
    </source>
</evidence>
<dbReference type="GO" id="GO:0008235">
    <property type="term" value="F:metalloexopeptidase activity"/>
    <property type="evidence" value="ECO:0007669"/>
    <property type="project" value="InterPro"/>
</dbReference>
<feature type="binding site" evidence="13">
    <location>
        <position position="428"/>
    </location>
    <ligand>
        <name>Zn(2+)</name>
        <dbReference type="ChEBI" id="CHEBI:29105"/>
        <note>catalytic</note>
    </ligand>
</feature>
<evidence type="ECO:0000256" key="6">
    <source>
        <dbReference type="ARBA" id="ARBA00022670"/>
    </source>
</evidence>
<evidence type="ECO:0000256" key="13">
    <source>
        <dbReference type="PIRSR" id="PIRSR007828-2"/>
    </source>
</evidence>
<comment type="similarity">
    <text evidence="3 11">Belongs to the peptidase M49 family.</text>
</comment>
<evidence type="ECO:0000313" key="15">
    <source>
        <dbReference type="Proteomes" id="UP000223968"/>
    </source>
</evidence>
<dbReference type="PANTHER" id="PTHR23422">
    <property type="entry name" value="DIPEPTIDYL PEPTIDASE III-RELATED"/>
    <property type="match status" value="1"/>
</dbReference>
<accession>A0A2B7X8F4</accession>
<keyword evidence="4 11" id="KW-0031">Aminopeptidase</keyword>
<evidence type="ECO:0000256" key="7">
    <source>
        <dbReference type="ARBA" id="ARBA00022723"/>
    </source>
</evidence>
<comment type="cofactor">
    <cofactor evidence="11 13">
        <name>Zn(2+)</name>
        <dbReference type="ChEBI" id="CHEBI:29105"/>
    </cofactor>
    <text evidence="11 13">Binds 1 zinc ion per subunit.</text>
</comment>
<dbReference type="Proteomes" id="UP000223968">
    <property type="component" value="Unassembled WGS sequence"/>
</dbReference>
<keyword evidence="9 11" id="KW-0862">Zinc</keyword>
<keyword evidence="5 11" id="KW-0963">Cytoplasm</keyword>
<dbReference type="AlphaFoldDB" id="A0A2B7X8F4"/>
<comment type="caution">
    <text evidence="14">The sequence shown here is derived from an EMBL/GenBank/DDBJ whole genome shotgun (WGS) entry which is preliminary data.</text>
</comment>
<dbReference type="EMBL" id="PDNB01000126">
    <property type="protein sequence ID" value="PGH05346.1"/>
    <property type="molecule type" value="Genomic_DNA"/>
</dbReference>
<dbReference type="GO" id="GO:0008239">
    <property type="term" value="F:dipeptidyl-peptidase activity"/>
    <property type="evidence" value="ECO:0007669"/>
    <property type="project" value="UniProtKB-UniRule"/>
</dbReference>
<keyword evidence="7 11" id="KW-0479">Metal-binding</keyword>
<dbReference type="GO" id="GO:0006508">
    <property type="term" value="P:proteolysis"/>
    <property type="evidence" value="ECO:0007669"/>
    <property type="project" value="UniProtKB-KW"/>
</dbReference>
<reference evidence="14 15" key="1">
    <citation type="submission" date="2017-10" db="EMBL/GenBank/DDBJ databases">
        <title>Comparative genomics in systemic dimorphic fungi from Ajellomycetaceae.</title>
        <authorList>
            <person name="Munoz J.F."/>
            <person name="Mcewen J.G."/>
            <person name="Clay O.K."/>
            <person name="Cuomo C.A."/>
        </authorList>
    </citation>
    <scope>NUCLEOTIDE SEQUENCE [LARGE SCALE GENOMIC DNA]</scope>
    <source>
        <strain evidence="14 15">UAMH5409</strain>
    </source>
</reference>
<sequence>MASNSSIVKSLSCYICYLDASRAFERLSTQEKLYAHYMARAAWNGSRIIMRQVSPESQYIFDFILETYRACDGNWELLAESVSVGDEAVEGFLDYAAVFLANLGNYYGKGDQKFVPAISLGDLKKIGSISNRAKELHQILGASIYQIPPYNLGFPSDTAQSAYYPGDQQISKDEIGKVSRILEQKGIFPENTRIQKLPNDSKKIIFHVLKASVGKDENPIPLFLGGDFEVYLLPTTLQKQTISKYIQSFTTGSMDAYKDSQISWVQDKKPAVETVIGFVEPYRDPYGIRAEFESLVGIVDPDETKVLTTLTAESTKFIRRLPWTIGYSEDENKGKGPFEKDLFEPPDFTSLQVLAYCSSIIFLGINLPNFNDIRQDEGFKNVLISNRQKLIPNPPSVSLLERCEIEAFDAHKIAAWRIQIIIHELFGHGTSKLLTETAPGQYNFDFEHPPISPLTGQPITTWYRPGQTWTGVFGGLATTLDECRAECVGSYLMADKDLLAIFGCTDESEIKAEELTYNIYLSLGVIGLQSLKNYVIETKKWGQAHDRAHFAMFRTLLAADNGNFMTVSHDVETERLTVRIDRSKILSHGRPAIGELAMELHIYRCTADVDQCREFYEELTRVDGIFLTYRDLVLKKKSLRDSFVQANTVVVDGIVELREYEPTTRGVVRSWAERGV</sequence>
<dbReference type="InterPro" id="IPR039461">
    <property type="entry name" value="Peptidase_M49"/>
</dbReference>
<evidence type="ECO:0000256" key="4">
    <source>
        <dbReference type="ARBA" id="ARBA00022438"/>
    </source>
</evidence>
<dbReference type="Pfam" id="PF03571">
    <property type="entry name" value="Peptidase_M49"/>
    <property type="match status" value="2"/>
</dbReference>
<keyword evidence="15" id="KW-1185">Reference proteome</keyword>
<keyword evidence="10 11" id="KW-0482">Metalloprotease</keyword>
<comment type="subcellular location">
    <subcellularLocation>
        <location evidence="2">Cytoplasm</location>
    </subcellularLocation>
</comment>
<dbReference type="InterPro" id="IPR005317">
    <property type="entry name" value="Dipeptidyl-peptase3"/>
</dbReference>
<dbReference type="GO" id="GO:0005737">
    <property type="term" value="C:cytoplasm"/>
    <property type="evidence" value="ECO:0007669"/>
    <property type="project" value="UniProtKB-SubCell"/>
</dbReference>